<evidence type="ECO:0000313" key="4">
    <source>
        <dbReference type="Proteomes" id="UP000006727"/>
    </source>
</evidence>
<dbReference type="Proteomes" id="UP000006727">
    <property type="component" value="Chromosome 15"/>
</dbReference>
<dbReference type="EnsemblPlants" id="Pp3c15_11580V3.4">
    <property type="protein sequence ID" value="Pp3c15_11580V3.4"/>
    <property type="gene ID" value="Pp3c15_11580"/>
</dbReference>
<dbReference type="PANTHER" id="PTHR31439:SF4">
    <property type="entry name" value="NEURONAL PAS DOMAIN PROTEIN"/>
    <property type="match status" value="1"/>
</dbReference>
<dbReference type="RefSeq" id="XP_024396990.1">
    <property type="nucleotide sequence ID" value="XM_024541222.2"/>
</dbReference>
<dbReference type="PANTHER" id="PTHR31439">
    <property type="entry name" value="EXPRESSED PROTEIN"/>
    <property type="match status" value="1"/>
</dbReference>
<feature type="region of interest" description="Disordered" evidence="1">
    <location>
        <begin position="751"/>
        <end position="774"/>
    </location>
</feature>
<proteinExistence type="predicted"/>
<dbReference type="EMBL" id="ABEU02000015">
    <property type="protein sequence ID" value="PNR39350.1"/>
    <property type="molecule type" value="Genomic_DNA"/>
</dbReference>
<dbReference type="EnsemblPlants" id="Pp3c15_11580V3.5">
    <property type="protein sequence ID" value="Pp3c15_11580V3.5"/>
    <property type="gene ID" value="Pp3c15_11580"/>
</dbReference>
<protein>
    <submittedName>
        <fullName evidence="2 3">Uncharacterized protein</fullName>
    </submittedName>
</protein>
<reference evidence="2 4" key="2">
    <citation type="journal article" date="2018" name="Plant J.">
        <title>The Physcomitrella patens chromosome-scale assembly reveals moss genome structure and evolution.</title>
        <authorList>
            <person name="Lang D."/>
            <person name="Ullrich K.K."/>
            <person name="Murat F."/>
            <person name="Fuchs J."/>
            <person name="Jenkins J."/>
            <person name="Haas F.B."/>
            <person name="Piednoel M."/>
            <person name="Gundlach H."/>
            <person name="Van Bel M."/>
            <person name="Meyberg R."/>
            <person name="Vives C."/>
            <person name="Morata J."/>
            <person name="Symeonidi A."/>
            <person name="Hiss M."/>
            <person name="Muchero W."/>
            <person name="Kamisugi Y."/>
            <person name="Saleh O."/>
            <person name="Blanc G."/>
            <person name="Decker E.L."/>
            <person name="van Gessel N."/>
            <person name="Grimwood J."/>
            <person name="Hayes R.D."/>
            <person name="Graham S.W."/>
            <person name="Gunter L.E."/>
            <person name="McDaniel S.F."/>
            <person name="Hoernstein S.N.W."/>
            <person name="Larsson A."/>
            <person name="Li F.W."/>
            <person name="Perroud P.F."/>
            <person name="Phillips J."/>
            <person name="Ranjan P."/>
            <person name="Rokshar D.S."/>
            <person name="Rothfels C.J."/>
            <person name="Schneider L."/>
            <person name="Shu S."/>
            <person name="Stevenson D.W."/>
            <person name="Thummler F."/>
            <person name="Tillich M."/>
            <person name="Villarreal Aguilar J.C."/>
            <person name="Widiez T."/>
            <person name="Wong G.K."/>
            <person name="Wymore A."/>
            <person name="Zhang Y."/>
            <person name="Zimmer A.D."/>
            <person name="Quatrano R.S."/>
            <person name="Mayer K.F.X."/>
            <person name="Goodstein D."/>
            <person name="Casacuberta J.M."/>
            <person name="Vandepoele K."/>
            <person name="Reski R."/>
            <person name="Cuming A.C."/>
            <person name="Tuskan G.A."/>
            <person name="Maumus F."/>
            <person name="Salse J."/>
            <person name="Schmutz J."/>
            <person name="Rensing S.A."/>
        </authorList>
    </citation>
    <scope>NUCLEOTIDE SEQUENCE [LARGE SCALE GENOMIC DNA]</scope>
    <source>
        <strain evidence="3 4">cv. Gransden 2004</strain>
    </source>
</reference>
<name>A0A2K1JCT9_PHYPA</name>
<feature type="compositionally biased region" description="Low complexity" evidence="1">
    <location>
        <begin position="905"/>
        <end position="916"/>
    </location>
</feature>
<dbReference type="RefSeq" id="XP_024396994.1">
    <property type="nucleotide sequence ID" value="XM_024541226.2"/>
</dbReference>
<evidence type="ECO:0000313" key="3">
    <source>
        <dbReference type="EnsemblPlants" id="Pp3c15_11580V3.1"/>
    </source>
</evidence>
<dbReference type="GeneID" id="112292586"/>
<dbReference type="AlphaFoldDB" id="A0A2K1JCT9"/>
<evidence type="ECO:0000256" key="1">
    <source>
        <dbReference type="SAM" id="MobiDB-lite"/>
    </source>
</evidence>
<organism evidence="2">
    <name type="scientific">Physcomitrium patens</name>
    <name type="common">Spreading-leaved earth moss</name>
    <name type="synonym">Physcomitrella patens</name>
    <dbReference type="NCBI Taxonomy" id="3218"/>
    <lineage>
        <taxon>Eukaryota</taxon>
        <taxon>Viridiplantae</taxon>
        <taxon>Streptophyta</taxon>
        <taxon>Embryophyta</taxon>
        <taxon>Bryophyta</taxon>
        <taxon>Bryophytina</taxon>
        <taxon>Bryopsida</taxon>
        <taxon>Funariidae</taxon>
        <taxon>Funariales</taxon>
        <taxon>Funariaceae</taxon>
        <taxon>Physcomitrium</taxon>
    </lineage>
</organism>
<sequence>MGFVSNGLGMMNLAEALRLAERGAIKSKEAPNLDNVLTIALVDAQAIHVKEAWRRVLDGDFLDPSRKLAKLVSTDSDIQPQAVGHALVLACREGYLICVRALRELQNQHCSGSLLVALFNAFGIVKAAEAGNVEVVQELLRPMVSASTAMMGYMLATNWKDKEGSEYYPFVENPENPPDSYWIQKLWSMKMMLPTAMPCFKVGWDLRSLSGSGEHHNEVIRSCYRTYLLWRLSVIAASQCHADVFRILLKRRWLDNLFLKETLSFFIDCPESSDNPALDQELKMIIANRAKMDMLAYQLVEEYSTKNYHDAMLYTLWKCCVSKQTGKDVGKPKCKYEGANGFWEIKLEVPVLMMPVESAATDEEPRDRYKHLTILYGQTAELSIQLLATVVSHTDFLQVSVAVKQVRFKADNSRWDEEAMGHFPTRVRVSVLPLTNEGSSVTLTNSSSNNEYTVGKGESLTLGSSATNAGKAGLGAGFSVGAGQVSSILMKSKPWRFEQVPLPDDDRGGSFQWTLQALKGVPFDRFNPIRMADSNSMWRWGRRVTSNPLDGLPFTSEGGVQFTSGEFSDTMMWRFPKKREGRKLRWRIEGEVCMTYTTSRYFETRKAQFCGEIEEPLVAAKPNFETKMNDFKEEVEELLGLAEPGTKIKPQNEPSLTKFNTTVKKQFLEWLEFRKELEEMQGGLSLMKGTKESPLKTEDKIEEGTEKETEKVTKPEEVVKAELKEEAISLSSVENHRPSSKPSLVRLKASKGAGDFDTAEETEKPGTERVEETVSEIKTKVSLHHRRGLSYIPPEETVAAPSVVSHRRRSSYSESPLEEAPQASVARSSRRGRNYDYTPPQEAPRESSATTAVAQVSSSLVRRQLSVVKPRTRKQFMDTSEDAPIVYLSPSSWSTNKSLEDENISDTPLSPSRSLSPPAPDTLSSITEAHQVISAPSLIRLKASKGKLRH</sequence>
<dbReference type="Gramene" id="Pp3c15_11580V3.1">
    <property type="protein sequence ID" value="Pp3c15_11580V3.1"/>
    <property type="gene ID" value="Pp3c15_11580"/>
</dbReference>
<reference evidence="3" key="3">
    <citation type="submission" date="2020-12" db="UniProtKB">
        <authorList>
            <consortium name="EnsemblPlants"/>
        </authorList>
    </citation>
    <scope>IDENTIFICATION</scope>
</reference>
<dbReference type="EnsemblPlants" id="Pp3c15_11580V3.3">
    <property type="protein sequence ID" value="Pp3c15_11580V3.3"/>
    <property type="gene ID" value="Pp3c15_11580"/>
</dbReference>
<feature type="region of interest" description="Disordered" evidence="1">
    <location>
        <begin position="792"/>
        <end position="852"/>
    </location>
</feature>
<feature type="compositionally biased region" description="Basic and acidic residues" evidence="1">
    <location>
        <begin position="761"/>
        <end position="774"/>
    </location>
</feature>
<dbReference type="EnsemblPlants" id="Pp3c15_11580V3.1">
    <property type="protein sequence ID" value="Pp3c15_11580V3.1"/>
    <property type="gene ID" value="Pp3c15_11580"/>
</dbReference>
<dbReference type="PaxDb" id="3218-PP1S99_32V6.1"/>
<dbReference type="Gramene" id="Pp3c15_11580V3.3">
    <property type="protein sequence ID" value="Pp3c15_11580V3.3"/>
    <property type="gene ID" value="Pp3c15_11580"/>
</dbReference>
<feature type="region of interest" description="Disordered" evidence="1">
    <location>
        <begin position="689"/>
        <end position="713"/>
    </location>
</feature>
<feature type="region of interest" description="Disordered" evidence="1">
    <location>
        <begin position="889"/>
        <end position="923"/>
    </location>
</feature>
<keyword evidence="4" id="KW-1185">Reference proteome</keyword>
<dbReference type="EnsemblPlants" id="Pp3c15_11580V3.2">
    <property type="protein sequence ID" value="Pp3c15_11580V3.2"/>
    <property type="gene ID" value="Pp3c15_11580"/>
</dbReference>
<evidence type="ECO:0000313" key="2">
    <source>
        <dbReference type="EMBL" id="PNR39350.1"/>
    </source>
</evidence>
<dbReference type="RefSeq" id="XP_024396992.1">
    <property type="nucleotide sequence ID" value="XM_024541224.2"/>
</dbReference>
<dbReference type="Gramene" id="Pp3c15_11580V3.5">
    <property type="protein sequence ID" value="Pp3c15_11580V3.5"/>
    <property type="gene ID" value="Pp3c15_11580"/>
</dbReference>
<dbReference type="Gramene" id="Pp3c15_11580V3.2">
    <property type="protein sequence ID" value="Pp3c15_11580V3.2"/>
    <property type="gene ID" value="Pp3c15_11580"/>
</dbReference>
<dbReference type="KEGG" id="ppp:112292586"/>
<accession>A0A2K1JCT9</accession>
<gene>
    <name evidence="3" type="primary">LOC112292586</name>
    <name evidence="2" type="ORF">PHYPA_019628</name>
</gene>
<dbReference type="RefSeq" id="XP_024396993.1">
    <property type="nucleotide sequence ID" value="XM_024541225.2"/>
</dbReference>
<reference evidence="2 4" key="1">
    <citation type="journal article" date="2008" name="Science">
        <title>The Physcomitrella genome reveals evolutionary insights into the conquest of land by plants.</title>
        <authorList>
            <person name="Rensing S."/>
            <person name="Lang D."/>
            <person name="Zimmer A."/>
            <person name="Terry A."/>
            <person name="Salamov A."/>
            <person name="Shapiro H."/>
            <person name="Nishiyama T."/>
            <person name="Perroud P.-F."/>
            <person name="Lindquist E."/>
            <person name="Kamisugi Y."/>
            <person name="Tanahashi T."/>
            <person name="Sakakibara K."/>
            <person name="Fujita T."/>
            <person name="Oishi K."/>
            <person name="Shin-I T."/>
            <person name="Kuroki Y."/>
            <person name="Toyoda A."/>
            <person name="Suzuki Y."/>
            <person name="Hashimoto A."/>
            <person name="Yamaguchi K."/>
            <person name="Sugano A."/>
            <person name="Kohara Y."/>
            <person name="Fujiyama A."/>
            <person name="Anterola A."/>
            <person name="Aoki S."/>
            <person name="Ashton N."/>
            <person name="Barbazuk W.B."/>
            <person name="Barker E."/>
            <person name="Bennetzen J."/>
            <person name="Bezanilla M."/>
            <person name="Blankenship R."/>
            <person name="Cho S.H."/>
            <person name="Dutcher S."/>
            <person name="Estelle M."/>
            <person name="Fawcett J.A."/>
            <person name="Gundlach H."/>
            <person name="Hanada K."/>
            <person name="Heyl A."/>
            <person name="Hicks K.A."/>
            <person name="Hugh J."/>
            <person name="Lohr M."/>
            <person name="Mayer K."/>
            <person name="Melkozernov A."/>
            <person name="Murata T."/>
            <person name="Nelson D."/>
            <person name="Pils B."/>
            <person name="Prigge M."/>
            <person name="Reiss B."/>
            <person name="Renner T."/>
            <person name="Rombauts S."/>
            <person name="Rushton P."/>
            <person name="Sanderfoot A."/>
            <person name="Schween G."/>
            <person name="Shiu S.-H."/>
            <person name="Stueber K."/>
            <person name="Theodoulou F.L."/>
            <person name="Tu H."/>
            <person name="Van de Peer Y."/>
            <person name="Verrier P.J."/>
            <person name="Waters E."/>
            <person name="Wood A."/>
            <person name="Yang L."/>
            <person name="Cove D."/>
            <person name="Cuming A."/>
            <person name="Hasebe M."/>
            <person name="Lucas S."/>
            <person name="Mishler D.B."/>
            <person name="Reski R."/>
            <person name="Grigoriev I."/>
            <person name="Quatrano R.S."/>
            <person name="Boore J.L."/>
        </authorList>
    </citation>
    <scope>NUCLEOTIDE SEQUENCE [LARGE SCALE GENOMIC DNA]</scope>
    <source>
        <strain evidence="3 4">cv. Gransden 2004</strain>
    </source>
</reference>
<dbReference type="OrthoDB" id="724026at2759"/>
<dbReference type="Gramene" id="Pp3c15_11580V3.4">
    <property type="protein sequence ID" value="Pp3c15_11580V3.4"/>
    <property type="gene ID" value="Pp3c15_11580"/>
</dbReference>